<organism evidence="7 8">
    <name type="scientific">Caldinitratiruptor microaerophilus</name>
    <dbReference type="NCBI Taxonomy" id="671077"/>
    <lineage>
        <taxon>Bacteria</taxon>
        <taxon>Bacillati</taxon>
        <taxon>Bacillota</taxon>
        <taxon>Clostridia</taxon>
        <taxon>Eubacteriales</taxon>
        <taxon>Symbiobacteriaceae</taxon>
        <taxon>Caldinitratiruptor</taxon>
    </lineage>
</organism>
<gene>
    <name evidence="7" type="ORF">caldi_32780</name>
</gene>
<dbReference type="Gene3D" id="3.40.50.720">
    <property type="entry name" value="NAD(P)-binding Rossmann-like Domain"/>
    <property type="match status" value="2"/>
</dbReference>
<evidence type="ECO:0000259" key="6">
    <source>
        <dbReference type="Pfam" id="PF02826"/>
    </source>
</evidence>
<dbReference type="GO" id="GO:0016618">
    <property type="term" value="F:hydroxypyruvate reductase [NAD(P)H] activity"/>
    <property type="evidence" value="ECO:0007669"/>
    <property type="project" value="TreeGrafter"/>
</dbReference>
<dbReference type="PANTHER" id="PTHR10996:SF283">
    <property type="entry name" value="GLYOXYLATE_HYDROXYPYRUVATE REDUCTASE B"/>
    <property type="match status" value="1"/>
</dbReference>
<dbReference type="PROSITE" id="PS00065">
    <property type="entry name" value="D_2_HYDROXYACID_DH_1"/>
    <property type="match status" value="1"/>
</dbReference>
<dbReference type="Proteomes" id="UP001163687">
    <property type="component" value="Chromosome"/>
</dbReference>
<evidence type="ECO:0000313" key="7">
    <source>
        <dbReference type="EMBL" id="BDG62188.1"/>
    </source>
</evidence>
<dbReference type="InterPro" id="IPR029752">
    <property type="entry name" value="D-isomer_DH_CS1"/>
</dbReference>
<name>A0AA35CP61_9FIRM</name>
<dbReference type="InterPro" id="IPR050223">
    <property type="entry name" value="D-isomer_2-hydroxyacid_DH"/>
</dbReference>
<evidence type="ECO:0000256" key="4">
    <source>
        <dbReference type="SAM" id="MobiDB-lite"/>
    </source>
</evidence>
<dbReference type="CDD" id="cd05301">
    <property type="entry name" value="GDH"/>
    <property type="match status" value="1"/>
</dbReference>
<evidence type="ECO:0000256" key="3">
    <source>
        <dbReference type="RuleBase" id="RU003719"/>
    </source>
</evidence>
<reference evidence="7" key="1">
    <citation type="submission" date="2022-03" db="EMBL/GenBank/DDBJ databases">
        <title>Complete genome sequence of Caldinitratiruptor microaerophilus.</title>
        <authorList>
            <person name="Mukaiyama R."/>
            <person name="Nishiyama T."/>
            <person name="Ueda K."/>
        </authorList>
    </citation>
    <scope>NUCLEOTIDE SEQUENCE</scope>
    <source>
        <strain evidence="7">JCM 16183</strain>
    </source>
</reference>
<feature type="domain" description="D-isomer specific 2-hydroxyacid dehydrogenase catalytic" evidence="5">
    <location>
        <begin position="6"/>
        <end position="321"/>
    </location>
</feature>
<sequence>MARPQVYITRKIPREAVDIIAAACDYRMWEKEDEAVPAEVLDAEIAGVDGVLTLLTEKWDAARLARAPRLRVLANMAVGYDNIRIPDCTARGVLVTNTPGVLTETTADLTWALLMATARRIPEAERVLRAGQWKTWSPMMLTGQDVFGRTLGIVGLGRIGQAVARRARGFAMRILYHNRRRDPAAEAELGAEYRPLPDLLREADFVVVLVPLSPETRGLIGARELALMKPTAVLVNAARGGIVDEAALYDALKHRRIWAAGLDVWEQEPVPLDHPLLTLDNVVALPHIGSASIATRTRMATLAAENLVAALTGRRPPTPVNPEAWGLDRPEHPAGK</sequence>
<dbReference type="PROSITE" id="PS00671">
    <property type="entry name" value="D_2_HYDROXYACID_DH_3"/>
    <property type="match status" value="1"/>
</dbReference>
<keyword evidence="2 3" id="KW-0560">Oxidoreductase</keyword>
<dbReference type="InterPro" id="IPR036291">
    <property type="entry name" value="NAD(P)-bd_dom_sf"/>
</dbReference>
<dbReference type="Pfam" id="PF00389">
    <property type="entry name" value="2-Hacid_dh"/>
    <property type="match status" value="1"/>
</dbReference>
<dbReference type="AlphaFoldDB" id="A0AA35CP61"/>
<feature type="domain" description="D-isomer specific 2-hydroxyacid dehydrogenase NAD-binding" evidence="6">
    <location>
        <begin position="112"/>
        <end position="289"/>
    </location>
</feature>
<dbReference type="GO" id="GO:0051287">
    <property type="term" value="F:NAD binding"/>
    <property type="evidence" value="ECO:0007669"/>
    <property type="project" value="InterPro"/>
</dbReference>
<proteinExistence type="inferred from homology"/>
<dbReference type="InterPro" id="IPR006140">
    <property type="entry name" value="D-isomer_DH_NAD-bd"/>
</dbReference>
<evidence type="ECO:0000259" key="5">
    <source>
        <dbReference type="Pfam" id="PF00389"/>
    </source>
</evidence>
<dbReference type="SUPFAM" id="SSF51735">
    <property type="entry name" value="NAD(P)-binding Rossmann-fold domains"/>
    <property type="match status" value="1"/>
</dbReference>
<dbReference type="GO" id="GO:0030267">
    <property type="term" value="F:glyoxylate reductase (NADPH) activity"/>
    <property type="evidence" value="ECO:0007669"/>
    <property type="project" value="TreeGrafter"/>
</dbReference>
<dbReference type="KEGG" id="cmic:caldi_32780"/>
<dbReference type="Pfam" id="PF02826">
    <property type="entry name" value="2-Hacid_dh_C"/>
    <property type="match status" value="1"/>
</dbReference>
<dbReference type="EMBL" id="AP025628">
    <property type="protein sequence ID" value="BDG62188.1"/>
    <property type="molecule type" value="Genomic_DNA"/>
</dbReference>
<evidence type="ECO:0000256" key="2">
    <source>
        <dbReference type="ARBA" id="ARBA00023002"/>
    </source>
</evidence>
<dbReference type="InterPro" id="IPR029753">
    <property type="entry name" value="D-isomer_DH_CS"/>
</dbReference>
<keyword evidence="8" id="KW-1185">Reference proteome</keyword>
<evidence type="ECO:0000256" key="1">
    <source>
        <dbReference type="ARBA" id="ARBA00005854"/>
    </source>
</evidence>
<dbReference type="FunFam" id="3.40.50.720:FF:000462">
    <property type="entry name" value="Glyoxylate reductase (NADP+)"/>
    <property type="match status" value="1"/>
</dbReference>
<comment type="similarity">
    <text evidence="1 3">Belongs to the D-isomer specific 2-hydroxyacid dehydrogenase family.</text>
</comment>
<feature type="region of interest" description="Disordered" evidence="4">
    <location>
        <begin position="313"/>
        <end position="336"/>
    </location>
</feature>
<protein>
    <submittedName>
        <fullName evidence="7">D-glycerate dehydrogenase</fullName>
    </submittedName>
</protein>
<dbReference type="InterPro" id="IPR006139">
    <property type="entry name" value="D-isomer_2_OHA_DH_cat_dom"/>
</dbReference>
<dbReference type="RefSeq" id="WP_264842782.1">
    <property type="nucleotide sequence ID" value="NZ_AP025628.1"/>
</dbReference>
<dbReference type="SUPFAM" id="SSF52283">
    <property type="entry name" value="Formate/glycerate dehydrogenase catalytic domain-like"/>
    <property type="match status" value="1"/>
</dbReference>
<dbReference type="GO" id="GO:0005829">
    <property type="term" value="C:cytosol"/>
    <property type="evidence" value="ECO:0007669"/>
    <property type="project" value="TreeGrafter"/>
</dbReference>
<feature type="compositionally biased region" description="Basic and acidic residues" evidence="4">
    <location>
        <begin position="326"/>
        <end position="336"/>
    </location>
</feature>
<accession>A0AA35CP61</accession>
<dbReference type="PANTHER" id="PTHR10996">
    <property type="entry name" value="2-HYDROXYACID DEHYDROGENASE-RELATED"/>
    <property type="match status" value="1"/>
</dbReference>
<evidence type="ECO:0000313" key="8">
    <source>
        <dbReference type="Proteomes" id="UP001163687"/>
    </source>
</evidence>